<dbReference type="EMBL" id="HBIJ01000334">
    <property type="protein sequence ID" value="CAE0359544.1"/>
    <property type="molecule type" value="Transcribed_RNA"/>
</dbReference>
<keyword evidence="3" id="KW-0472">Membrane</keyword>
<feature type="coiled-coil region" evidence="1">
    <location>
        <begin position="105"/>
        <end position="139"/>
    </location>
</feature>
<organism evidence="4">
    <name type="scientific">Aureoumbra lagunensis</name>
    <dbReference type="NCBI Taxonomy" id="44058"/>
    <lineage>
        <taxon>Eukaryota</taxon>
        <taxon>Sar</taxon>
        <taxon>Stramenopiles</taxon>
        <taxon>Ochrophyta</taxon>
        <taxon>Pelagophyceae</taxon>
        <taxon>Pelagomonadales</taxon>
        <taxon>Aureoumbra</taxon>
    </lineage>
</organism>
<keyword evidence="1" id="KW-0175">Coiled coil</keyword>
<evidence type="ECO:0000313" key="4">
    <source>
        <dbReference type="EMBL" id="CAE0359544.1"/>
    </source>
</evidence>
<evidence type="ECO:0000256" key="2">
    <source>
        <dbReference type="SAM" id="MobiDB-lite"/>
    </source>
</evidence>
<feature type="region of interest" description="Disordered" evidence="2">
    <location>
        <begin position="146"/>
        <end position="168"/>
    </location>
</feature>
<protein>
    <submittedName>
        <fullName evidence="4">Uncharacterized protein</fullName>
    </submittedName>
</protein>
<dbReference type="AlphaFoldDB" id="A0A7S3NDA3"/>
<accession>A0A7S3NDA3</accession>
<evidence type="ECO:0000256" key="1">
    <source>
        <dbReference type="SAM" id="Coils"/>
    </source>
</evidence>
<feature type="transmembrane region" description="Helical" evidence="3">
    <location>
        <begin position="51"/>
        <end position="70"/>
    </location>
</feature>
<keyword evidence="3" id="KW-0812">Transmembrane</keyword>
<keyword evidence="3" id="KW-1133">Transmembrane helix</keyword>
<name>A0A7S3NDA3_9STRA</name>
<evidence type="ECO:0000256" key="3">
    <source>
        <dbReference type="SAM" id="Phobius"/>
    </source>
</evidence>
<reference evidence="4" key="1">
    <citation type="submission" date="2021-01" db="EMBL/GenBank/DDBJ databases">
        <authorList>
            <person name="Corre E."/>
            <person name="Pelletier E."/>
            <person name="Niang G."/>
            <person name="Scheremetjew M."/>
            <person name="Finn R."/>
            <person name="Kale V."/>
            <person name="Holt S."/>
            <person name="Cochrane G."/>
            <person name="Meng A."/>
            <person name="Brown T."/>
            <person name="Cohen L."/>
        </authorList>
    </citation>
    <scope>NUCLEOTIDE SEQUENCE</scope>
    <source>
        <strain evidence="4">CCMP1510</strain>
    </source>
</reference>
<sequence length="241" mass="26292">MAVGVVDAATPPKNGSRFVSPVSIENDANSIDKTVEEDGGKISTKQAMTTASLFFLFGGIVGILLSALALRPNAVLKATPIALLAETEEVSRQTLIAVEGGQSQTQRVLAQVEEMSRSIERLEAALKDKELRDAQLLDSLKESISTVSESSPATRATSKQQEVESITTEKTKIPITSPPMPLEQHEADGKPHWWNVFRPLRNFHHRRQQHHQSLLHATEVIPAGGGPLVRENQKPPIPIHV</sequence>
<gene>
    <name evidence="4" type="ORF">ALAG00032_LOCUS272</name>
</gene>
<feature type="compositionally biased region" description="Polar residues" evidence="2">
    <location>
        <begin position="146"/>
        <end position="166"/>
    </location>
</feature>
<proteinExistence type="predicted"/>